<gene>
    <name evidence="1" type="ORF">DFH07DRAFT_836860</name>
</gene>
<organism evidence="1 2">
    <name type="scientific">Mycena maculata</name>
    <dbReference type="NCBI Taxonomy" id="230809"/>
    <lineage>
        <taxon>Eukaryota</taxon>
        <taxon>Fungi</taxon>
        <taxon>Dikarya</taxon>
        <taxon>Basidiomycota</taxon>
        <taxon>Agaricomycotina</taxon>
        <taxon>Agaricomycetes</taxon>
        <taxon>Agaricomycetidae</taxon>
        <taxon>Agaricales</taxon>
        <taxon>Marasmiineae</taxon>
        <taxon>Mycenaceae</taxon>
        <taxon>Mycena</taxon>
    </lineage>
</organism>
<keyword evidence="2" id="KW-1185">Reference proteome</keyword>
<accession>A0AAD7IGZ2</accession>
<sequence length="82" mass="9129">MRSSMRLPMSRSKISRSFFGMRALSCLCVGCGIAWRISCCTRMCGCRWMNPGSLRFVTRWNAPRMQGSFAASVSHGSTSIVI</sequence>
<reference evidence="1" key="1">
    <citation type="submission" date="2023-03" db="EMBL/GenBank/DDBJ databases">
        <title>Massive genome expansion in bonnet fungi (Mycena s.s.) driven by repeated elements and novel gene families across ecological guilds.</title>
        <authorList>
            <consortium name="Lawrence Berkeley National Laboratory"/>
            <person name="Harder C.B."/>
            <person name="Miyauchi S."/>
            <person name="Viragh M."/>
            <person name="Kuo A."/>
            <person name="Thoen E."/>
            <person name="Andreopoulos B."/>
            <person name="Lu D."/>
            <person name="Skrede I."/>
            <person name="Drula E."/>
            <person name="Henrissat B."/>
            <person name="Morin E."/>
            <person name="Kohler A."/>
            <person name="Barry K."/>
            <person name="LaButti K."/>
            <person name="Morin E."/>
            <person name="Salamov A."/>
            <person name="Lipzen A."/>
            <person name="Mereny Z."/>
            <person name="Hegedus B."/>
            <person name="Baldrian P."/>
            <person name="Stursova M."/>
            <person name="Weitz H."/>
            <person name="Taylor A."/>
            <person name="Grigoriev I.V."/>
            <person name="Nagy L.G."/>
            <person name="Martin F."/>
            <person name="Kauserud H."/>
        </authorList>
    </citation>
    <scope>NUCLEOTIDE SEQUENCE</scope>
    <source>
        <strain evidence="1">CBHHK188m</strain>
    </source>
</reference>
<protein>
    <submittedName>
        <fullName evidence="1">Uncharacterized protein</fullName>
    </submittedName>
</protein>
<dbReference type="Proteomes" id="UP001215280">
    <property type="component" value="Unassembled WGS sequence"/>
</dbReference>
<name>A0AAD7IGZ2_9AGAR</name>
<evidence type="ECO:0000313" key="2">
    <source>
        <dbReference type="Proteomes" id="UP001215280"/>
    </source>
</evidence>
<dbReference type="EMBL" id="JARJLG010000119">
    <property type="protein sequence ID" value="KAJ7742152.1"/>
    <property type="molecule type" value="Genomic_DNA"/>
</dbReference>
<evidence type="ECO:0000313" key="1">
    <source>
        <dbReference type="EMBL" id="KAJ7742152.1"/>
    </source>
</evidence>
<comment type="caution">
    <text evidence="1">The sequence shown here is derived from an EMBL/GenBank/DDBJ whole genome shotgun (WGS) entry which is preliminary data.</text>
</comment>
<proteinExistence type="predicted"/>
<dbReference type="AlphaFoldDB" id="A0AAD7IGZ2"/>